<dbReference type="PRINTS" id="PR00038">
    <property type="entry name" value="HTHLUXR"/>
</dbReference>
<dbReference type="CDD" id="cd06170">
    <property type="entry name" value="LuxR_C_like"/>
    <property type="match status" value="1"/>
</dbReference>
<evidence type="ECO:0000313" key="7">
    <source>
        <dbReference type="EMBL" id="ASJ24627.1"/>
    </source>
</evidence>
<sequence length="211" mass="23263">MTQEANHDQTVIIVDDDDAVREALSWLLEDNGFAIRVFDSGESLLAASHCVSTAGCLVLDIRLSGISGLILFERLRALGDCPPAIFLTGHADVPLAVSALKMGAADFFEKPFDDARLIARVAECLAADNQRRQARQHWQRIDAALQQLTEREHEVMQLIVAGRLNKQIAEELDISIKTVEVHRSRVLDKMGVKSAVELAGLLGRRERQGEA</sequence>
<reference evidence="7" key="3">
    <citation type="submission" date="2017-06" db="EMBL/GenBank/DDBJ databases">
        <authorList>
            <person name="Kim H.J."/>
            <person name="Triplett B.A."/>
        </authorList>
    </citation>
    <scope>NUCLEOTIDE SEQUENCE</scope>
    <source>
        <strain evidence="7">HLGZ1</strain>
    </source>
</reference>
<dbReference type="Proteomes" id="UP001200247">
    <property type="component" value="Unassembled WGS sequence"/>
</dbReference>
<reference evidence="9" key="2">
    <citation type="submission" date="2017-06" db="EMBL/GenBank/DDBJ databases">
        <title>Whole genome sequence of Laribacter hongkongensis LHGZ1.</title>
        <authorList>
            <person name="Chen D."/>
            <person name="Wu H."/>
            <person name="Chen J."/>
        </authorList>
    </citation>
    <scope>NUCLEOTIDE SEQUENCE [LARGE SCALE GENOMIC DNA]</scope>
    <source>
        <strain evidence="9">LHGZ1</strain>
    </source>
</reference>
<evidence type="ECO:0000256" key="3">
    <source>
        <dbReference type="ARBA" id="ARBA00023163"/>
    </source>
</evidence>
<dbReference type="InterPro" id="IPR000792">
    <property type="entry name" value="Tscrpt_reg_LuxR_C"/>
</dbReference>
<dbReference type="EMBL" id="JAJAXM010000006">
    <property type="protein sequence ID" value="MCG9025327.1"/>
    <property type="molecule type" value="Genomic_DNA"/>
</dbReference>
<dbReference type="InterPro" id="IPR001789">
    <property type="entry name" value="Sig_transdc_resp-reg_receiver"/>
</dbReference>
<dbReference type="InterPro" id="IPR016032">
    <property type="entry name" value="Sig_transdc_resp-reg_C-effctor"/>
</dbReference>
<evidence type="ECO:0000256" key="1">
    <source>
        <dbReference type="ARBA" id="ARBA00023015"/>
    </source>
</evidence>
<evidence type="ECO:0000313" key="8">
    <source>
        <dbReference type="EMBL" id="MCG9025327.1"/>
    </source>
</evidence>
<dbReference type="Gene3D" id="1.10.10.10">
    <property type="entry name" value="Winged helix-like DNA-binding domain superfamily/Winged helix DNA-binding domain"/>
    <property type="match status" value="1"/>
</dbReference>
<dbReference type="SMART" id="SM00448">
    <property type="entry name" value="REC"/>
    <property type="match status" value="1"/>
</dbReference>
<evidence type="ECO:0000313" key="9">
    <source>
        <dbReference type="Proteomes" id="UP000197424"/>
    </source>
</evidence>
<feature type="modified residue" description="4-aspartylphosphate" evidence="4">
    <location>
        <position position="60"/>
    </location>
</feature>
<dbReference type="RefSeq" id="WP_088860839.1">
    <property type="nucleotide sequence ID" value="NZ_CP022115.1"/>
</dbReference>
<dbReference type="PANTHER" id="PTHR44688">
    <property type="entry name" value="DNA-BINDING TRANSCRIPTIONAL ACTIVATOR DEVR_DOSR"/>
    <property type="match status" value="1"/>
</dbReference>
<dbReference type="Proteomes" id="UP000197424">
    <property type="component" value="Chromosome"/>
</dbReference>
<organism evidence="7 9">
    <name type="scientific">Laribacter hongkongensis</name>
    <dbReference type="NCBI Taxonomy" id="168471"/>
    <lineage>
        <taxon>Bacteria</taxon>
        <taxon>Pseudomonadati</taxon>
        <taxon>Pseudomonadota</taxon>
        <taxon>Betaproteobacteria</taxon>
        <taxon>Neisseriales</taxon>
        <taxon>Aquaspirillaceae</taxon>
        <taxon>Laribacter</taxon>
    </lineage>
</organism>
<evidence type="ECO:0000256" key="2">
    <source>
        <dbReference type="ARBA" id="ARBA00023125"/>
    </source>
</evidence>
<keyword evidence="4" id="KW-0597">Phosphoprotein</keyword>
<protein>
    <submittedName>
        <fullName evidence="7">Putative transcriptional regulatory, LuxR family</fullName>
    </submittedName>
    <submittedName>
        <fullName evidence="8">Response regulator</fullName>
    </submittedName>
</protein>
<dbReference type="PROSITE" id="PS00622">
    <property type="entry name" value="HTH_LUXR_1"/>
    <property type="match status" value="1"/>
</dbReference>
<dbReference type="Gene3D" id="3.40.50.2300">
    <property type="match status" value="1"/>
</dbReference>
<dbReference type="PROSITE" id="PS50110">
    <property type="entry name" value="RESPONSE_REGULATORY"/>
    <property type="match status" value="1"/>
</dbReference>
<dbReference type="GO" id="GO:0006355">
    <property type="term" value="P:regulation of DNA-templated transcription"/>
    <property type="evidence" value="ECO:0007669"/>
    <property type="project" value="InterPro"/>
</dbReference>
<evidence type="ECO:0000313" key="10">
    <source>
        <dbReference type="Proteomes" id="UP001200247"/>
    </source>
</evidence>
<gene>
    <name evidence="8" type="ORF">LH440_05320</name>
    <name evidence="7" type="ORF">LHGZ1_1796</name>
</gene>
<dbReference type="AlphaFoldDB" id="A0A248LIP3"/>
<keyword evidence="3" id="KW-0804">Transcription</keyword>
<dbReference type="GO" id="GO:0000160">
    <property type="term" value="P:phosphorelay signal transduction system"/>
    <property type="evidence" value="ECO:0007669"/>
    <property type="project" value="InterPro"/>
</dbReference>
<dbReference type="SUPFAM" id="SSF52172">
    <property type="entry name" value="CheY-like"/>
    <property type="match status" value="1"/>
</dbReference>
<evidence type="ECO:0000259" key="6">
    <source>
        <dbReference type="PROSITE" id="PS50110"/>
    </source>
</evidence>
<dbReference type="GO" id="GO:0003677">
    <property type="term" value="F:DNA binding"/>
    <property type="evidence" value="ECO:0007669"/>
    <property type="project" value="UniProtKB-KW"/>
</dbReference>
<name>A0A248LIP3_9NEIS</name>
<keyword evidence="2" id="KW-0238">DNA-binding</keyword>
<dbReference type="OrthoDB" id="9802186at2"/>
<dbReference type="InterPro" id="IPR011006">
    <property type="entry name" value="CheY-like_superfamily"/>
</dbReference>
<evidence type="ECO:0000256" key="4">
    <source>
        <dbReference type="PROSITE-ProRule" id="PRU00169"/>
    </source>
</evidence>
<dbReference type="Pfam" id="PF00072">
    <property type="entry name" value="Response_reg"/>
    <property type="match status" value="1"/>
</dbReference>
<feature type="domain" description="Response regulatory" evidence="6">
    <location>
        <begin position="10"/>
        <end position="125"/>
    </location>
</feature>
<dbReference type="EMBL" id="CP022115">
    <property type="protein sequence ID" value="ASJ24627.1"/>
    <property type="molecule type" value="Genomic_DNA"/>
</dbReference>
<accession>A0A248LIP3</accession>
<reference evidence="7" key="1">
    <citation type="journal article" date="2017" name="J. Antimicrob. Chemother.">
        <title>Emergence and genomic analysis of MDR Laribacter hongkongensis strain HLGZ1 from Guangzhou, China.</title>
        <authorList>
            <person name="Wu H.K."/>
            <person name="Chen J.H."/>
            <person name="Yang L."/>
            <person name="Li A.R."/>
            <person name="Su D.H."/>
            <person name="Lin Y.P."/>
            <person name="Chen D.Q."/>
        </authorList>
    </citation>
    <scope>NUCLEOTIDE SEQUENCE</scope>
    <source>
        <strain evidence="7">HLGZ1</strain>
    </source>
</reference>
<dbReference type="SMART" id="SM00421">
    <property type="entry name" value="HTH_LUXR"/>
    <property type="match status" value="1"/>
</dbReference>
<dbReference type="SUPFAM" id="SSF46894">
    <property type="entry name" value="C-terminal effector domain of the bipartite response regulators"/>
    <property type="match status" value="1"/>
</dbReference>
<dbReference type="InterPro" id="IPR036388">
    <property type="entry name" value="WH-like_DNA-bd_sf"/>
</dbReference>
<evidence type="ECO:0000259" key="5">
    <source>
        <dbReference type="PROSITE" id="PS50043"/>
    </source>
</evidence>
<dbReference type="PROSITE" id="PS50043">
    <property type="entry name" value="HTH_LUXR_2"/>
    <property type="match status" value="1"/>
</dbReference>
<dbReference type="Pfam" id="PF00196">
    <property type="entry name" value="GerE"/>
    <property type="match status" value="1"/>
</dbReference>
<feature type="domain" description="HTH luxR-type" evidence="5">
    <location>
        <begin position="141"/>
        <end position="206"/>
    </location>
</feature>
<reference evidence="8 10" key="4">
    <citation type="submission" date="2021-10" db="EMBL/GenBank/DDBJ databases">
        <title>Whole-genome sequencing analysis of Laribacter hongkongensis: virulence gene profiles, carbohydrate-active enzyme prediction, and antimicrobial resistance characterization.</title>
        <authorList>
            <person name="Yuan P."/>
            <person name="Zhan Y."/>
            <person name="Chen D."/>
        </authorList>
    </citation>
    <scope>NUCLEOTIDE SEQUENCE [LARGE SCALE GENOMIC DNA]</scope>
    <source>
        <strain evidence="8 10">W67</strain>
    </source>
</reference>
<keyword evidence="1" id="KW-0805">Transcription regulation</keyword>
<proteinExistence type="predicted"/>
<dbReference type="PANTHER" id="PTHR44688:SF16">
    <property type="entry name" value="DNA-BINDING TRANSCRIPTIONAL ACTIVATOR DEVR_DOSR"/>
    <property type="match status" value="1"/>
</dbReference>